<keyword evidence="1" id="KW-0285">Flavoprotein</keyword>
<proteinExistence type="predicted"/>
<keyword evidence="2" id="KW-0274">FAD</keyword>
<gene>
    <name evidence="5" type="ORF">PT974_11029</name>
</gene>
<name>A0ABR0SCC8_9HYPO</name>
<dbReference type="PANTHER" id="PTHR42973:SF54">
    <property type="entry name" value="FAD-BINDING PCMH-TYPE DOMAIN-CONTAINING PROTEIN"/>
    <property type="match status" value="1"/>
</dbReference>
<dbReference type="InterPro" id="IPR012951">
    <property type="entry name" value="BBE"/>
</dbReference>
<feature type="domain" description="Berberine/berberine-like" evidence="4">
    <location>
        <begin position="61"/>
        <end position="96"/>
    </location>
</feature>
<sequence>MQQNGGNALGLKSKDGPLMLVQLAAKWEQASLDSAVEKGLEELVNEIEKRAKAKGLYRGFVYVNYAGKTQDPLKRYGEESYKRLQAVAKKYDPKGLLNKLWKGYFQVERND</sequence>
<dbReference type="GO" id="GO:0004497">
    <property type="term" value="F:monooxygenase activity"/>
    <property type="evidence" value="ECO:0007669"/>
    <property type="project" value="UniProtKB-KW"/>
</dbReference>
<accession>A0ABR0SCC8</accession>
<keyword evidence="5" id="KW-0503">Monooxygenase</keyword>
<dbReference type="Proteomes" id="UP001338125">
    <property type="component" value="Unassembled WGS sequence"/>
</dbReference>
<dbReference type="Gene3D" id="3.30.465.10">
    <property type="match status" value="1"/>
</dbReference>
<keyword evidence="6" id="KW-1185">Reference proteome</keyword>
<dbReference type="InterPro" id="IPR050416">
    <property type="entry name" value="FAD-linked_Oxidoreductase"/>
</dbReference>
<reference evidence="5 6" key="1">
    <citation type="submission" date="2024-01" db="EMBL/GenBank/DDBJ databases">
        <title>Complete genome of Cladobotryum mycophilum ATHUM6906.</title>
        <authorList>
            <person name="Christinaki A.C."/>
            <person name="Myridakis A.I."/>
            <person name="Kouvelis V.N."/>
        </authorList>
    </citation>
    <scope>NUCLEOTIDE SEQUENCE [LARGE SCALE GENOMIC DNA]</scope>
    <source>
        <strain evidence="5 6">ATHUM6906</strain>
    </source>
</reference>
<dbReference type="InterPro" id="IPR016169">
    <property type="entry name" value="FAD-bd_PCMH_sub2"/>
</dbReference>
<evidence type="ECO:0000256" key="3">
    <source>
        <dbReference type="ARBA" id="ARBA00023002"/>
    </source>
</evidence>
<evidence type="ECO:0000256" key="2">
    <source>
        <dbReference type="ARBA" id="ARBA00022827"/>
    </source>
</evidence>
<comment type="caution">
    <text evidence="5">The sequence shown here is derived from an EMBL/GenBank/DDBJ whole genome shotgun (WGS) entry which is preliminary data.</text>
</comment>
<dbReference type="Pfam" id="PF08031">
    <property type="entry name" value="BBE"/>
    <property type="match status" value="1"/>
</dbReference>
<evidence type="ECO:0000259" key="4">
    <source>
        <dbReference type="Pfam" id="PF08031"/>
    </source>
</evidence>
<evidence type="ECO:0000256" key="1">
    <source>
        <dbReference type="ARBA" id="ARBA00022630"/>
    </source>
</evidence>
<protein>
    <submittedName>
        <fullName evidence="5">FAD-dependent monooxygenase sdcF</fullName>
    </submittedName>
</protein>
<dbReference type="Gene3D" id="3.40.462.20">
    <property type="match status" value="1"/>
</dbReference>
<organism evidence="5 6">
    <name type="scientific">Cladobotryum mycophilum</name>
    <dbReference type="NCBI Taxonomy" id="491253"/>
    <lineage>
        <taxon>Eukaryota</taxon>
        <taxon>Fungi</taxon>
        <taxon>Dikarya</taxon>
        <taxon>Ascomycota</taxon>
        <taxon>Pezizomycotina</taxon>
        <taxon>Sordariomycetes</taxon>
        <taxon>Hypocreomycetidae</taxon>
        <taxon>Hypocreales</taxon>
        <taxon>Hypocreaceae</taxon>
        <taxon>Cladobotryum</taxon>
    </lineage>
</organism>
<evidence type="ECO:0000313" key="6">
    <source>
        <dbReference type="Proteomes" id="UP001338125"/>
    </source>
</evidence>
<evidence type="ECO:0000313" key="5">
    <source>
        <dbReference type="EMBL" id="KAK5989506.1"/>
    </source>
</evidence>
<keyword evidence="3" id="KW-0560">Oxidoreductase</keyword>
<dbReference type="PANTHER" id="PTHR42973">
    <property type="entry name" value="BINDING OXIDOREDUCTASE, PUTATIVE (AFU_ORTHOLOGUE AFUA_1G17690)-RELATED"/>
    <property type="match status" value="1"/>
</dbReference>
<dbReference type="EMBL" id="JAVFKD010000015">
    <property type="protein sequence ID" value="KAK5989506.1"/>
    <property type="molecule type" value="Genomic_DNA"/>
</dbReference>